<dbReference type="PATRIC" id="fig|33014.5.peg.3287"/>
<evidence type="ECO:0000256" key="1">
    <source>
        <dbReference type="SAM" id="Phobius"/>
    </source>
</evidence>
<geneLocation type="plasmid" evidence="2 4">
    <name>pCI3</name>
</geneLocation>
<name>A0A0D5CNA2_9MICO</name>
<proteinExistence type="predicted"/>
<keyword evidence="2" id="KW-0614">Plasmid</keyword>
<sequence length="196" mass="20001">MSVGSRMNAALAWGTDRFVIGTLTGVSLVGVVTVPAALAAGAAATRRESLREAVPEFVRVFRRRFRASIGPGLIAAVLLASAVTSLIWATSATDGSERIFAYAICLEAALGAVTVAGLTAALLDMGDRPTARNVVILMTACPGSWLSVVSLFALAVAAAGLAPILALPVLGAIVSVISGVRVRFEGRIRRAAAVSA</sequence>
<gene>
    <name evidence="3" type="ORF">DZF93_00360</name>
    <name evidence="2" type="ORF">VO01_15875</name>
</gene>
<keyword evidence="1" id="KW-1133">Transmembrane helix</keyword>
<evidence type="ECO:0000313" key="2">
    <source>
        <dbReference type="EMBL" id="AJW80715.1"/>
    </source>
</evidence>
<accession>A0A0D5CNA2</accession>
<reference evidence="3 5" key="2">
    <citation type="submission" date="2018-08" db="EMBL/GenBank/DDBJ databases">
        <title>Genome Sequence of Clavibacter michiganensis Subspecies type strains, and the Atypical Peach-Colored Strains Isolated from Tomato.</title>
        <authorList>
            <person name="Osdaghi E."/>
            <person name="Portier P."/>
            <person name="Briand M."/>
            <person name="Jacques M.-A."/>
        </authorList>
    </citation>
    <scope>NUCLEOTIDE SEQUENCE [LARGE SCALE GENOMIC DNA]</scope>
    <source>
        <strain evidence="3 5">CFBP 6488</strain>
    </source>
</reference>
<keyword evidence="1" id="KW-0472">Membrane</keyword>
<dbReference type="KEGG" id="cmh:VO01_15875"/>
<evidence type="ECO:0000313" key="4">
    <source>
        <dbReference type="Proteomes" id="UP000032604"/>
    </source>
</evidence>
<dbReference type="EMBL" id="QWEA01000003">
    <property type="protein sequence ID" value="RIJ45076.1"/>
    <property type="molecule type" value="Genomic_DNA"/>
</dbReference>
<feature type="transmembrane region" description="Helical" evidence="1">
    <location>
        <begin position="99"/>
        <end position="123"/>
    </location>
</feature>
<dbReference type="EMBL" id="CP011046">
    <property type="protein sequence ID" value="AJW80715.1"/>
    <property type="molecule type" value="Genomic_DNA"/>
</dbReference>
<reference evidence="2 4" key="1">
    <citation type="journal article" date="2015" name="Genome Announc.">
        <title>Complete Genome Sequence of Clavibacter michiganensis subsp. insidiosus R1-1 Using PacBio Single-Molecule Real-Time Technology.</title>
        <authorList>
            <person name="Lu Y."/>
            <person name="Samac D.A."/>
            <person name="Glazebrook J."/>
            <person name="Ishimaru C.A."/>
        </authorList>
    </citation>
    <scope>NUCLEOTIDE SEQUENCE [LARGE SCALE GENOMIC DNA]</scope>
    <source>
        <strain evidence="2 4">R1-1</strain>
        <plasmid evidence="2 4">pCI3</plasmid>
    </source>
</reference>
<dbReference type="Proteomes" id="UP000032604">
    <property type="component" value="Plasmid pCI3"/>
</dbReference>
<feature type="transmembrane region" description="Helical" evidence="1">
    <location>
        <begin position="161"/>
        <end position="180"/>
    </location>
</feature>
<feature type="transmembrane region" description="Helical" evidence="1">
    <location>
        <begin position="20"/>
        <end position="44"/>
    </location>
</feature>
<keyword evidence="1" id="KW-0812">Transmembrane</keyword>
<evidence type="ECO:0008006" key="6">
    <source>
        <dbReference type="Google" id="ProtNLM"/>
    </source>
</evidence>
<organism evidence="2 4">
    <name type="scientific">Clavibacter michiganensis subsp. insidiosus</name>
    <dbReference type="NCBI Taxonomy" id="33014"/>
    <lineage>
        <taxon>Bacteria</taxon>
        <taxon>Bacillati</taxon>
        <taxon>Actinomycetota</taxon>
        <taxon>Actinomycetes</taxon>
        <taxon>Micrococcales</taxon>
        <taxon>Microbacteriaceae</taxon>
        <taxon>Clavibacter</taxon>
    </lineage>
</organism>
<protein>
    <recommendedName>
        <fullName evidence="6">DUF624 domain-containing protein</fullName>
    </recommendedName>
</protein>
<dbReference type="AlphaFoldDB" id="A0A0D5CNA2"/>
<evidence type="ECO:0000313" key="3">
    <source>
        <dbReference type="EMBL" id="RIJ45076.1"/>
    </source>
</evidence>
<dbReference type="HOGENOM" id="CLU_1388122_0_0_11"/>
<dbReference type="Proteomes" id="UP000266634">
    <property type="component" value="Unassembled WGS sequence"/>
</dbReference>
<feature type="transmembrane region" description="Helical" evidence="1">
    <location>
        <begin position="65"/>
        <end position="87"/>
    </location>
</feature>
<feature type="transmembrane region" description="Helical" evidence="1">
    <location>
        <begin position="135"/>
        <end position="155"/>
    </location>
</feature>
<evidence type="ECO:0000313" key="5">
    <source>
        <dbReference type="Proteomes" id="UP000266634"/>
    </source>
</evidence>